<sequence>MTPPPIELSAQELDALIERIKSRSLLEKDYETLAAMGETIHVLSHNVDEKAASIKRLLRMIFGAPTEKTATVTKKPKNTDTTSKSEKKGHGRNGAADFTGAEKIAVSHDGLKHKDPCPACLKGKVYVCKQPKTLKPIGSCLFTAIAF</sequence>
<gene>
    <name evidence="2" type="ORF">DSCO28_16840</name>
</gene>
<organism evidence="2 3">
    <name type="scientific">Desulfosarcina ovata subsp. sediminis</name>
    <dbReference type="NCBI Taxonomy" id="885957"/>
    <lineage>
        <taxon>Bacteria</taxon>
        <taxon>Pseudomonadati</taxon>
        <taxon>Thermodesulfobacteriota</taxon>
        <taxon>Desulfobacteria</taxon>
        <taxon>Desulfobacterales</taxon>
        <taxon>Desulfosarcinaceae</taxon>
        <taxon>Desulfosarcina</taxon>
    </lineage>
</organism>
<feature type="region of interest" description="Disordered" evidence="1">
    <location>
        <begin position="69"/>
        <end position="99"/>
    </location>
</feature>
<evidence type="ECO:0000313" key="3">
    <source>
        <dbReference type="Proteomes" id="UP000425960"/>
    </source>
</evidence>
<evidence type="ECO:0000313" key="2">
    <source>
        <dbReference type="EMBL" id="BBO81118.1"/>
    </source>
</evidence>
<proteinExistence type="predicted"/>
<dbReference type="RefSeq" id="WP_155321910.1">
    <property type="nucleotide sequence ID" value="NZ_AP021876.1"/>
</dbReference>
<dbReference type="AlphaFoldDB" id="A0A5K7ZG18"/>
<name>A0A5K7ZG18_9BACT</name>
<protein>
    <submittedName>
        <fullName evidence="2">Uncharacterized protein</fullName>
    </submittedName>
</protein>
<dbReference type="Proteomes" id="UP000425960">
    <property type="component" value="Chromosome"/>
</dbReference>
<reference evidence="2 3" key="1">
    <citation type="submission" date="2019-11" db="EMBL/GenBank/DDBJ databases">
        <title>Comparative genomics of hydrocarbon-degrading Desulfosarcina strains.</title>
        <authorList>
            <person name="Watanabe M."/>
            <person name="Kojima H."/>
            <person name="Fukui M."/>
        </authorList>
    </citation>
    <scope>NUCLEOTIDE SEQUENCE [LARGE SCALE GENOMIC DNA]</scope>
    <source>
        <strain evidence="2 3">28bB2T</strain>
    </source>
</reference>
<evidence type="ECO:0000256" key="1">
    <source>
        <dbReference type="SAM" id="MobiDB-lite"/>
    </source>
</evidence>
<accession>A0A5K7ZG18</accession>
<dbReference type="EMBL" id="AP021876">
    <property type="protein sequence ID" value="BBO81118.1"/>
    <property type="molecule type" value="Genomic_DNA"/>
</dbReference>
<dbReference type="KEGG" id="dov:DSCO28_16840"/>